<dbReference type="AlphaFoldDB" id="A0A1E1K1Q2"/>
<keyword evidence="10" id="KW-1185">Reference proteome</keyword>
<keyword evidence="4 6" id="KW-1133">Transmembrane helix</keyword>
<organism evidence="9 10">
    <name type="scientific">Rhynchosporium agropyri</name>
    <dbReference type="NCBI Taxonomy" id="914238"/>
    <lineage>
        <taxon>Eukaryota</taxon>
        <taxon>Fungi</taxon>
        <taxon>Dikarya</taxon>
        <taxon>Ascomycota</taxon>
        <taxon>Pezizomycotina</taxon>
        <taxon>Leotiomycetes</taxon>
        <taxon>Helotiales</taxon>
        <taxon>Ploettnerulaceae</taxon>
        <taxon>Rhynchosporium</taxon>
    </lineage>
</organism>
<keyword evidence="3 6" id="KW-0256">Endoplasmic reticulum</keyword>
<feature type="transmembrane region" description="Helical" evidence="6">
    <location>
        <begin position="232"/>
        <end position="250"/>
    </location>
</feature>
<evidence type="ECO:0000256" key="6">
    <source>
        <dbReference type="RuleBase" id="RU363132"/>
    </source>
</evidence>
<reference evidence="10" key="1">
    <citation type="submission" date="2016-03" db="EMBL/GenBank/DDBJ databases">
        <authorList>
            <person name="Guldener U."/>
        </authorList>
    </citation>
    <scope>NUCLEOTIDE SEQUENCE [LARGE SCALE GENOMIC DNA]</scope>
    <source>
        <strain evidence="10">04CH-RAC-A.6.1</strain>
    </source>
</reference>
<feature type="transmembrane region" description="Helical" evidence="6">
    <location>
        <begin position="143"/>
        <end position="162"/>
    </location>
</feature>
<dbReference type="EMBL" id="FJUX01000011">
    <property type="protein sequence ID" value="CZS92056.1"/>
    <property type="molecule type" value="Genomic_DNA"/>
</dbReference>
<evidence type="ECO:0000259" key="8">
    <source>
        <dbReference type="PROSITE" id="PS50845"/>
    </source>
</evidence>
<evidence type="ECO:0000256" key="7">
    <source>
        <dbReference type="SAM" id="MobiDB-lite"/>
    </source>
</evidence>
<dbReference type="Proteomes" id="UP000178912">
    <property type="component" value="Unassembled WGS sequence"/>
</dbReference>
<evidence type="ECO:0000256" key="2">
    <source>
        <dbReference type="ARBA" id="ARBA00022692"/>
    </source>
</evidence>
<feature type="compositionally biased region" description="Basic and acidic residues" evidence="7">
    <location>
        <begin position="1"/>
        <end position="11"/>
    </location>
</feature>
<evidence type="ECO:0000256" key="5">
    <source>
        <dbReference type="ARBA" id="ARBA00023136"/>
    </source>
</evidence>
<dbReference type="Pfam" id="PF02453">
    <property type="entry name" value="Reticulon"/>
    <property type="match status" value="1"/>
</dbReference>
<evidence type="ECO:0000313" key="9">
    <source>
        <dbReference type="EMBL" id="CZS92056.1"/>
    </source>
</evidence>
<feature type="compositionally biased region" description="Polar residues" evidence="7">
    <location>
        <begin position="15"/>
        <end position="37"/>
    </location>
</feature>
<feature type="transmembrane region" description="Helical" evidence="6">
    <location>
        <begin position="116"/>
        <end position="134"/>
    </location>
</feature>
<accession>A0A1E1K1Q2</accession>
<keyword evidence="2 6" id="KW-0812">Transmembrane</keyword>
<sequence>MSDFTNHRDDIVPSIETQSKPATTTTTNSGLQNAMNSVGNNASAAADAVKNHPITQNIANGPVAENIKDQTAKTSSEFSHLAATRTTPATPAATGQQLTHYHSFFSSLLSWEHPRASGIAYLAIVSFIFAARYLDIIRYSFKLTYMVLGVTVLAEAVGQAAFSTGFTSQVRPKKYYTVSKDTLHSLIGDVHELVNFFVIEAQQIVFAENLLASGAAFVAAFISYYLIKIVPFWGMSLIATSVLFLTPLIYKSNKQLIDENLARASSVINQQSQQVKHLASQQAARATETTKSFVGDYSAKAQEIIGSARGRSVSPTASAKPAKTEPFSSTASSKTTKVEPFNAKENVPSAYKSEDFPAAPINSAYKVEDFPTAPVQDFKSSAPVVADRDFKSASSNVDEPLIV</sequence>
<gene>
    <name evidence="9" type="ORF">RAG0_02581</name>
</gene>
<evidence type="ECO:0000313" key="10">
    <source>
        <dbReference type="Proteomes" id="UP000178912"/>
    </source>
</evidence>
<dbReference type="PROSITE" id="PS50845">
    <property type="entry name" value="RETICULON"/>
    <property type="match status" value="1"/>
</dbReference>
<protein>
    <recommendedName>
        <fullName evidence="6">Reticulon-like protein</fullName>
    </recommendedName>
</protein>
<dbReference type="GO" id="GO:0005789">
    <property type="term" value="C:endoplasmic reticulum membrane"/>
    <property type="evidence" value="ECO:0007669"/>
    <property type="project" value="UniProtKB-SubCell"/>
</dbReference>
<evidence type="ECO:0000256" key="1">
    <source>
        <dbReference type="ARBA" id="ARBA00004477"/>
    </source>
</evidence>
<keyword evidence="5 6" id="KW-0472">Membrane</keyword>
<dbReference type="OrthoDB" id="567788at2759"/>
<evidence type="ECO:0000256" key="3">
    <source>
        <dbReference type="ARBA" id="ARBA00022824"/>
    </source>
</evidence>
<name>A0A1E1K1Q2_9HELO</name>
<feature type="compositionally biased region" description="Polar residues" evidence="7">
    <location>
        <begin position="326"/>
        <end position="335"/>
    </location>
</feature>
<feature type="region of interest" description="Disordered" evidence="7">
    <location>
        <begin position="309"/>
        <end position="336"/>
    </location>
</feature>
<feature type="domain" description="Reticulon" evidence="8">
    <location>
        <begin position="105"/>
        <end position="302"/>
    </location>
</feature>
<dbReference type="InterPro" id="IPR003388">
    <property type="entry name" value="Reticulon"/>
</dbReference>
<evidence type="ECO:0000256" key="4">
    <source>
        <dbReference type="ARBA" id="ARBA00022989"/>
    </source>
</evidence>
<comment type="subcellular location">
    <subcellularLocation>
        <location evidence="1 6">Endoplasmic reticulum membrane</location>
        <topology evidence="1 6">Multi-pass membrane protein</topology>
    </subcellularLocation>
</comment>
<proteinExistence type="predicted"/>
<feature type="region of interest" description="Disordered" evidence="7">
    <location>
        <begin position="1"/>
        <end position="37"/>
    </location>
</feature>
<feature type="transmembrane region" description="Helical" evidence="6">
    <location>
        <begin position="206"/>
        <end position="226"/>
    </location>
</feature>